<evidence type="ECO:0000313" key="1">
    <source>
        <dbReference type="EMBL" id="MDR4305662.1"/>
    </source>
</evidence>
<dbReference type="EMBL" id="JADBEO010000005">
    <property type="protein sequence ID" value="MDR4305662.1"/>
    <property type="molecule type" value="Genomic_DNA"/>
</dbReference>
<dbReference type="Proteomes" id="UP001181622">
    <property type="component" value="Unassembled WGS sequence"/>
</dbReference>
<proteinExistence type="predicted"/>
<dbReference type="RefSeq" id="WP_309388844.1">
    <property type="nucleotide sequence ID" value="NZ_JADBEO010000005.1"/>
</dbReference>
<comment type="caution">
    <text evidence="1">The sequence shown here is derived from an EMBL/GenBank/DDBJ whole genome shotgun (WGS) entry which is preliminary data.</text>
</comment>
<reference evidence="1" key="1">
    <citation type="submission" date="2020-10" db="EMBL/GenBank/DDBJ databases">
        <authorList>
            <person name="Abbas A."/>
            <person name="Razzaq R."/>
            <person name="Waqas M."/>
            <person name="Abbas N."/>
            <person name="Nielsen T.K."/>
            <person name="Hansen L.H."/>
            <person name="Hussain S."/>
            <person name="Shahid M."/>
        </authorList>
    </citation>
    <scope>NUCLEOTIDE SEQUENCE</scope>
    <source>
        <strain evidence="1">S14</strain>
    </source>
</reference>
<sequence>MKTSADSEQESEHDPAFGLGLAVQLLEQAATREAFEDAAFSIGLALKLLRLRENQRNPRDLSDREAAELTSAVHELRMAARWWDHHEAADALLEGIPAILGMIELRAGKVADADRPEVLQKFHAVREALATYVRSPESVEHDRVRAEKCREQARLAKETPPAAEPRPQSDFAKLRTLPFAAYYNLPATAPGRSQIDAAEENVALAASGEFPVARMSLALRHFVLSAINGEHELVGYDPERFTKRLPWIAVEIIQAAPDLLKTRVFEVLALVDGLAWALYHKRPVPFLVDQLDQIALFASELDVVARRQAISLRGAPLARASLIVHALDAPQGDAALN</sequence>
<gene>
    <name evidence="1" type="ORF">IHQ68_03370</name>
</gene>
<name>A0ABU1DC37_9HYPH</name>
<protein>
    <submittedName>
        <fullName evidence="1">Uncharacterized protein</fullName>
    </submittedName>
</protein>
<accession>A0ABU1DC37</accession>
<organism evidence="1 2">
    <name type="scientific">Chelatococcus sambhunathii</name>
    <dbReference type="NCBI Taxonomy" id="363953"/>
    <lineage>
        <taxon>Bacteria</taxon>
        <taxon>Pseudomonadati</taxon>
        <taxon>Pseudomonadota</taxon>
        <taxon>Alphaproteobacteria</taxon>
        <taxon>Hyphomicrobiales</taxon>
        <taxon>Chelatococcaceae</taxon>
        <taxon>Chelatococcus</taxon>
    </lineage>
</organism>
<evidence type="ECO:0000313" key="2">
    <source>
        <dbReference type="Proteomes" id="UP001181622"/>
    </source>
</evidence>
<keyword evidence="2" id="KW-1185">Reference proteome</keyword>